<dbReference type="Proteomes" id="UP000076962">
    <property type="component" value="Unassembled WGS sequence"/>
</dbReference>
<dbReference type="InterPro" id="IPR036411">
    <property type="entry name" value="TorD-like_sf"/>
</dbReference>
<accession>A0A176RTU2</accession>
<keyword evidence="3" id="KW-1185">Reference proteome</keyword>
<gene>
    <name evidence="2" type="ORF">THIOM_005226</name>
</gene>
<dbReference type="Gene3D" id="1.10.3480.10">
    <property type="entry name" value="TorD-like"/>
    <property type="match status" value="1"/>
</dbReference>
<name>A0A176RTU2_9GAMM</name>
<dbReference type="InterPro" id="IPR050289">
    <property type="entry name" value="TorD/DmsD_chaperones"/>
</dbReference>
<dbReference type="InterPro" id="IPR020945">
    <property type="entry name" value="DMSO/NO3_reduct_chaperone"/>
</dbReference>
<dbReference type="EMBL" id="LUTY01002921">
    <property type="protein sequence ID" value="OAD19155.1"/>
    <property type="molecule type" value="Genomic_DNA"/>
</dbReference>
<dbReference type="SUPFAM" id="SSF89155">
    <property type="entry name" value="TorD-like"/>
    <property type="match status" value="1"/>
</dbReference>
<organism evidence="2 3">
    <name type="scientific">Candidatus Thiomargarita nelsonii</name>
    <dbReference type="NCBI Taxonomy" id="1003181"/>
    <lineage>
        <taxon>Bacteria</taxon>
        <taxon>Pseudomonadati</taxon>
        <taxon>Pseudomonadota</taxon>
        <taxon>Gammaproteobacteria</taxon>
        <taxon>Thiotrichales</taxon>
        <taxon>Thiotrichaceae</taxon>
        <taxon>Thiomargarita</taxon>
    </lineage>
</organism>
<evidence type="ECO:0000256" key="1">
    <source>
        <dbReference type="ARBA" id="ARBA00023186"/>
    </source>
</evidence>
<evidence type="ECO:0000313" key="3">
    <source>
        <dbReference type="Proteomes" id="UP000076962"/>
    </source>
</evidence>
<comment type="caution">
    <text evidence="2">The sequence shown here is derived from an EMBL/GenBank/DDBJ whole genome shotgun (WGS) entry which is preliminary data.</text>
</comment>
<dbReference type="PANTHER" id="PTHR34227">
    <property type="entry name" value="CHAPERONE PROTEIN YCDY"/>
    <property type="match status" value="1"/>
</dbReference>
<dbReference type="PANTHER" id="PTHR34227:SF1">
    <property type="entry name" value="DIMETHYL SULFOXIDE REDUCTASE CHAPERONE-RELATED"/>
    <property type="match status" value="1"/>
</dbReference>
<keyword evidence="1" id="KW-0143">Chaperone</keyword>
<reference evidence="2 3" key="1">
    <citation type="submission" date="2016-05" db="EMBL/GenBank/DDBJ databases">
        <title>Single-cell genome of chain-forming Candidatus Thiomargarita nelsonii and comparison to other large sulfur-oxidizing bacteria.</title>
        <authorList>
            <person name="Winkel M."/>
            <person name="Salman V."/>
            <person name="Woyke T."/>
            <person name="Schulz-Vogt H."/>
            <person name="Richter M."/>
            <person name="Flood B."/>
            <person name="Bailey J."/>
            <person name="Amann R."/>
            <person name="Mussmann M."/>
        </authorList>
    </citation>
    <scope>NUCLEOTIDE SEQUENCE [LARGE SCALE GENOMIC DNA]</scope>
    <source>
        <strain evidence="2 3">THI036</strain>
    </source>
</reference>
<dbReference type="Pfam" id="PF02613">
    <property type="entry name" value="Nitrate_red_del"/>
    <property type="match status" value="1"/>
</dbReference>
<evidence type="ECO:0000313" key="2">
    <source>
        <dbReference type="EMBL" id="OAD19155.1"/>
    </source>
</evidence>
<protein>
    <submittedName>
        <fullName evidence="2">Cytoplasmic chaperone TorD family protein</fullName>
    </submittedName>
</protein>
<sequence>MNQIPPIDISPSPQPIKWFKDGTFPLQQQVEWSNEEIDHLALLAQADLLFLIAQMFAPPSAEMQQMLEIEVPEIKKLLNNSSLAEPDNLAEIYQQIRQQAQSLNLETWTAEYNHLFEGNVACPINESGFIRRDKGVILADIAGFYHAFGFKLSEEASEKADHLTGELEFVAMLLVMLAQAPDQEARRTTHDALGSFSFDHLGEWLPTFCERLTETSTLQIYQQMAKLLLSAWTGILTLNQLPLPEGDIQNLPEDDGTPYECGMVE</sequence>
<proteinExistence type="predicted"/>
<dbReference type="AlphaFoldDB" id="A0A176RTU2"/>